<dbReference type="Proteomes" id="UP001165283">
    <property type="component" value="Unassembled WGS sequence"/>
</dbReference>
<dbReference type="InterPro" id="IPR007375">
    <property type="entry name" value="SoxG"/>
</dbReference>
<dbReference type="SUPFAM" id="SSF103025">
    <property type="entry name" value="Folate-binding domain"/>
    <property type="match status" value="1"/>
</dbReference>
<dbReference type="Gene3D" id="3.30.1360.120">
    <property type="entry name" value="Probable tRNA modification gtpase trme, domain 1"/>
    <property type="match status" value="1"/>
</dbReference>
<dbReference type="RefSeq" id="WP_252437275.1">
    <property type="nucleotide sequence ID" value="NZ_JAGSOV010000022.1"/>
</dbReference>
<comment type="caution">
    <text evidence="1">The sequence shown here is derived from an EMBL/GenBank/DDBJ whole genome shotgun (WGS) entry which is preliminary data.</text>
</comment>
<proteinExistence type="predicted"/>
<evidence type="ECO:0000313" key="1">
    <source>
        <dbReference type="EMBL" id="MCO1655458.1"/>
    </source>
</evidence>
<accession>A0ABT0ZXN4</accession>
<gene>
    <name evidence="1" type="ORF">KDL28_10375</name>
</gene>
<dbReference type="Pfam" id="PF04268">
    <property type="entry name" value="SoxG"/>
    <property type="match status" value="1"/>
</dbReference>
<dbReference type="EMBL" id="JAGSOV010000022">
    <property type="protein sequence ID" value="MCO1655458.1"/>
    <property type="molecule type" value="Genomic_DNA"/>
</dbReference>
<keyword evidence="2" id="KW-1185">Reference proteome</keyword>
<name>A0ABT0ZXN4_9PSEU</name>
<dbReference type="Gene3D" id="3.30.70.1520">
    <property type="entry name" value="Heterotetrameric sarcosine oxidase"/>
    <property type="match status" value="1"/>
</dbReference>
<reference evidence="1" key="1">
    <citation type="submission" date="2021-04" db="EMBL/GenBank/DDBJ databases">
        <title>Pseudonocardia sp. nov., isolated from sandy soil of mangrove forest.</title>
        <authorList>
            <person name="Zan Z."/>
            <person name="Huang R."/>
            <person name="Liu W."/>
        </authorList>
    </citation>
    <scope>NUCLEOTIDE SEQUENCE</scope>
    <source>
        <strain evidence="1">S2-4</strain>
    </source>
</reference>
<dbReference type="InterPro" id="IPR027266">
    <property type="entry name" value="TrmE/GcvT-like"/>
</dbReference>
<evidence type="ECO:0000313" key="2">
    <source>
        <dbReference type="Proteomes" id="UP001165283"/>
    </source>
</evidence>
<protein>
    <submittedName>
        <fullName evidence="1">Sarcosine oxidase subunit gamma</fullName>
    </submittedName>
</protein>
<sequence>MADTLHRSPVLRHREDAFARLPEGLEIVAEPDVALADLRVPEGAVASATGVVGVALPLEPNTWVARPGGQVVWLGPDEWLVSDADERPEALEAALRAAVAPHDGAAVDVSAQRTAVRLRGRHARALLATGCALDLHPSVFGAGRSAQTTLGLVGVVLLALDDRGEDYRILVRPSFAGYLADWLLDAAVEFEPPGPAAAL</sequence>
<organism evidence="1 2">
    <name type="scientific">Pseudonocardia humida</name>
    <dbReference type="NCBI Taxonomy" id="2800819"/>
    <lineage>
        <taxon>Bacteria</taxon>
        <taxon>Bacillati</taxon>
        <taxon>Actinomycetota</taxon>
        <taxon>Actinomycetes</taxon>
        <taxon>Pseudonocardiales</taxon>
        <taxon>Pseudonocardiaceae</taxon>
        <taxon>Pseudonocardia</taxon>
    </lineage>
</organism>